<proteinExistence type="predicted"/>
<evidence type="ECO:0000313" key="1">
    <source>
        <dbReference type="EMBL" id="RHZ74563.1"/>
    </source>
</evidence>
<dbReference type="EMBL" id="PQFF01000206">
    <property type="protein sequence ID" value="RHZ74563.1"/>
    <property type="molecule type" value="Genomic_DNA"/>
</dbReference>
<protein>
    <submittedName>
        <fullName evidence="1">Uncharacterized protein</fullName>
    </submittedName>
</protein>
<evidence type="ECO:0000313" key="2">
    <source>
        <dbReference type="Proteomes" id="UP000266861"/>
    </source>
</evidence>
<organism evidence="1 2">
    <name type="scientific">Diversispora epigaea</name>
    <dbReference type="NCBI Taxonomy" id="1348612"/>
    <lineage>
        <taxon>Eukaryota</taxon>
        <taxon>Fungi</taxon>
        <taxon>Fungi incertae sedis</taxon>
        <taxon>Mucoromycota</taxon>
        <taxon>Glomeromycotina</taxon>
        <taxon>Glomeromycetes</taxon>
        <taxon>Diversisporales</taxon>
        <taxon>Diversisporaceae</taxon>
        <taxon>Diversispora</taxon>
    </lineage>
</organism>
<gene>
    <name evidence="1" type="ORF">Glove_221g87</name>
</gene>
<reference evidence="1 2" key="1">
    <citation type="submission" date="2018-08" db="EMBL/GenBank/DDBJ databases">
        <title>Genome and evolution of the arbuscular mycorrhizal fungus Diversispora epigaea (formerly Glomus versiforme) and its bacterial endosymbionts.</title>
        <authorList>
            <person name="Sun X."/>
            <person name="Fei Z."/>
            <person name="Harrison M."/>
        </authorList>
    </citation>
    <scope>NUCLEOTIDE SEQUENCE [LARGE SCALE GENOMIC DNA]</scope>
    <source>
        <strain evidence="1 2">IT104</strain>
    </source>
</reference>
<comment type="caution">
    <text evidence="1">The sequence shown here is derived from an EMBL/GenBank/DDBJ whole genome shotgun (WGS) entry which is preliminary data.</text>
</comment>
<name>A0A397INL4_9GLOM</name>
<keyword evidence="2" id="KW-1185">Reference proteome</keyword>
<dbReference type="Proteomes" id="UP000266861">
    <property type="component" value="Unassembled WGS sequence"/>
</dbReference>
<dbReference type="AlphaFoldDB" id="A0A397INL4"/>
<accession>A0A397INL4</accession>
<sequence>MDRVKDIARIILIDVNNRQEVIARERQRHLYSITFDETVLTNTDEPGCYEVLLL</sequence>